<keyword evidence="2" id="KW-0678">Repressor</keyword>
<keyword evidence="4" id="KW-0804">Transcription</keyword>
<evidence type="ECO:0000256" key="5">
    <source>
        <dbReference type="ARBA" id="ARBA00023242"/>
    </source>
</evidence>
<accession>A0A0F4GKE6</accession>
<evidence type="ECO:0000313" key="8">
    <source>
        <dbReference type="Proteomes" id="UP000033647"/>
    </source>
</evidence>
<dbReference type="AlphaFoldDB" id="A0A0F4GKE6"/>
<evidence type="ECO:0000256" key="6">
    <source>
        <dbReference type="SAM" id="MobiDB-lite"/>
    </source>
</evidence>
<dbReference type="GO" id="GO:0010468">
    <property type="term" value="P:regulation of gene expression"/>
    <property type="evidence" value="ECO:0007669"/>
    <property type="project" value="UniProtKB-ARBA"/>
</dbReference>
<comment type="subcellular location">
    <subcellularLocation>
        <location evidence="1">Nucleus</location>
    </subcellularLocation>
</comment>
<evidence type="ECO:0000256" key="4">
    <source>
        <dbReference type="ARBA" id="ARBA00023163"/>
    </source>
</evidence>
<keyword evidence="5" id="KW-0539">Nucleus</keyword>
<dbReference type="SMART" id="SM01401">
    <property type="entry name" value="Sds3"/>
    <property type="match status" value="1"/>
</dbReference>
<gene>
    <name evidence="7" type="ORF">TI39_contig468g00002</name>
</gene>
<feature type="compositionally biased region" description="Basic residues" evidence="6">
    <location>
        <begin position="235"/>
        <end position="245"/>
    </location>
</feature>
<evidence type="ECO:0000256" key="3">
    <source>
        <dbReference type="ARBA" id="ARBA00023015"/>
    </source>
</evidence>
<reference evidence="7 8" key="1">
    <citation type="submission" date="2015-03" db="EMBL/GenBank/DDBJ databases">
        <title>RNA-seq based gene annotation and comparative genomics of four Zymoseptoria species reveal species-specific pathogenicity related genes and transposable element activity.</title>
        <authorList>
            <person name="Grandaubert J."/>
            <person name="Bhattacharyya A."/>
            <person name="Stukenbrock E.H."/>
        </authorList>
    </citation>
    <scope>NUCLEOTIDE SEQUENCE [LARGE SCALE GENOMIC DNA]</scope>
    <source>
        <strain evidence="7 8">Zb18110</strain>
    </source>
</reference>
<feature type="region of interest" description="Disordered" evidence="6">
    <location>
        <begin position="1"/>
        <end position="31"/>
    </location>
</feature>
<feature type="region of interest" description="Disordered" evidence="6">
    <location>
        <begin position="216"/>
        <end position="286"/>
    </location>
</feature>
<dbReference type="Pfam" id="PF08598">
    <property type="entry name" value="Sds3"/>
    <property type="match status" value="1"/>
</dbReference>
<sequence>MAIARHGSPSFMNEPSPSPRPHHQPLTKRDVRRNRIMERLQGMISSFSANQNQHYRAQLQGVQVDMTMVLRADPYTAEGVLEDSHEDIRALVEDIMKGDANGIGGVNLPADEASKNDYWSLAGRRYTEFVREVNEAIEERDADLTALHNGYETSLAELERLYQQRLHQAEEEHKALSQTIRARLISSLNKKRGQLLRDKEQLDIADSNAMLLHPNHFSIGNNPGSPGQNGTAVNKRTRHLRHHRGGSPGPNVEAGENGKKKRKLNPADDEQAGNESPMAALAGGRSPFKNARVQREYTQFEAPAYSLDNLFTEKELAMATDTAKVATYKYFHQPQQVQDQASNTNGTAVPSVDGEVIESAELAVDQEMADGTTAGSPPPAAPDMERTASHQVLTRGGARANPLAALSDLANAAAAASSSAPVIRENPFTPVAPPFHAVTRSEKSGAPAPPAVNSLDMENDFEMMRRAGADFPGQAEEDAESSSMVAEEAREMRKQLLDQALGISGVQAPYRLPQLETGPGALIDKRGVDREARTGFAPLLPVVAQIESRLKATNTLGLPGSSMTAALNGRLLAGAEPMSRTTSAGGTSEIGEPAGPGKRGGRGKLV</sequence>
<organism evidence="7 8">
    <name type="scientific">Zymoseptoria brevis</name>
    <dbReference type="NCBI Taxonomy" id="1047168"/>
    <lineage>
        <taxon>Eukaryota</taxon>
        <taxon>Fungi</taxon>
        <taxon>Dikarya</taxon>
        <taxon>Ascomycota</taxon>
        <taxon>Pezizomycotina</taxon>
        <taxon>Dothideomycetes</taxon>
        <taxon>Dothideomycetidae</taxon>
        <taxon>Mycosphaerellales</taxon>
        <taxon>Mycosphaerellaceae</taxon>
        <taxon>Zymoseptoria</taxon>
    </lineage>
</organism>
<dbReference type="Proteomes" id="UP000033647">
    <property type="component" value="Unassembled WGS sequence"/>
</dbReference>
<proteinExistence type="predicted"/>
<dbReference type="InterPro" id="IPR013907">
    <property type="entry name" value="Sds3"/>
</dbReference>
<dbReference type="PANTHER" id="PTHR21964">
    <property type="entry name" value="BREAST CANCER METASTASIS-SUPPRESSOR 1"/>
    <property type="match status" value="1"/>
</dbReference>
<evidence type="ECO:0000313" key="7">
    <source>
        <dbReference type="EMBL" id="KJX97723.1"/>
    </source>
</evidence>
<dbReference type="EMBL" id="LAFY01000460">
    <property type="protein sequence ID" value="KJX97723.1"/>
    <property type="molecule type" value="Genomic_DNA"/>
</dbReference>
<feature type="region of interest" description="Disordered" evidence="6">
    <location>
        <begin position="577"/>
        <end position="606"/>
    </location>
</feature>
<keyword evidence="3" id="KW-0805">Transcription regulation</keyword>
<feature type="compositionally biased region" description="Polar residues" evidence="6">
    <location>
        <begin position="218"/>
        <end position="234"/>
    </location>
</feature>
<keyword evidence="8" id="KW-1185">Reference proteome</keyword>
<name>A0A0F4GKE6_9PEZI</name>
<dbReference type="GO" id="GO:0005654">
    <property type="term" value="C:nucleoplasm"/>
    <property type="evidence" value="ECO:0007669"/>
    <property type="project" value="UniProtKB-ARBA"/>
</dbReference>
<protein>
    <submittedName>
        <fullName evidence="7">Uncharacterized protein</fullName>
    </submittedName>
</protein>
<dbReference type="STRING" id="1047168.A0A0F4GKE6"/>
<comment type="caution">
    <text evidence="7">The sequence shown here is derived from an EMBL/GenBank/DDBJ whole genome shotgun (WGS) entry which is preliminary data.</text>
</comment>
<feature type="region of interest" description="Disordered" evidence="6">
    <location>
        <begin position="369"/>
        <end position="391"/>
    </location>
</feature>
<dbReference type="OrthoDB" id="70376at2759"/>
<evidence type="ECO:0000256" key="1">
    <source>
        <dbReference type="ARBA" id="ARBA00004123"/>
    </source>
</evidence>
<evidence type="ECO:0000256" key="2">
    <source>
        <dbReference type="ARBA" id="ARBA00022491"/>
    </source>
</evidence>